<evidence type="ECO:0000313" key="1">
    <source>
        <dbReference type="EMBL" id="ABV35924.1"/>
    </source>
</evidence>
<name>A8FSV1_SHESH</name>
<dbReference type="KEGG" id="sse:Ssed_1313"/>
<dbReference type="STRING" id="425104.Ssed_1313"/>
<dbReference type="eggNOG" id="COG0846">
    <property type="taxonomic scope" value="Bacteria"/>
</dbReference>
<dbReference type="HOGENOM" id="CLU_071599_0_0_6"/>
<dbReference type="EMBL" id="CP000821">
    <property type="protein sequence ID" value="ABV35924.1"/>
    <property type="molecule type" value="Genomic_DNA"/>
</dbReference>
<protein>
    <submittedName>
        <fullName evidence="1">Phosphatase</fullName>
    </submittedName>
</protein>
<evidence type="ECO:0000313" key="2">
    <source>
        <dbReference type="Proteomes" id="UP000002015"/>
    </source>
</evidence>
<dbReference type="InterPro" id="IPR029035">
    <property type="entry name" value="DHS-like_NAD/FAD-binding_dom"/>
</dbReference>
<dbReference type="AlphaFoldDB" id="A8FSV1"/>
<keyword evidence="2" id="KW-1185">Reference proteome</keyword>
<dbReference type="RefSeq" id="WP_012141660.1">
    <property type="nucleotide sequence ID" value="NC_009831.1"/>
</dbReference>
<organism evidence="1 2">
    <name type="scientific">Shewanella sediminis (strain HAW-EB3)</name>
    <dbReference type="NCBI Taxonomy" id="425104"/>
    <lineage>
        <taxon>Bacteria</taxon>
        <taxon>Pseudomonadati</taxon>
        <taxon>Pseudomonadota</taxon>
        <taxon>Gammaproteobacteria</taxon>
        <taxon>Alteromonadales</taxon>
        <taxon>Shewanellaceae</taxon>
        <taxon>Shewanella</taxon>
    </lineage>
</organism>
<dbReference type="Proteomes" id="UP000002015">
    <property type="component" value="Chromosome"/>
</dbReference>
<dbReference type="OrthoDB" id="9800582at2"/>
<reference evidence="1 2" key="1">
    <citation type="submission" date="2007-08" db="EMBL/GenBank/DDBJ databases">
        <title>Complete sequence of Shewanella sediminis HAW-EB3.</title>
        <authorList>
            <consortium name="US DOE Joint Genome Institute"/>
            <person name="Copeland A."/>
            <person name="Lucas S."/>
            <person name="Lapidus A."/>
            <person name="Barry K."/>
            <person name="Glavina del Rio T."/>
            <person name="Dalin E."/>
            <person name="Tice H."/>
            <person name="Pitluck S."/>
            <person name="Chertkov O."/>
            <person name="Brettin T."/>
            <person name="Bruce D."/>
            <person name="Detter J.C."/>
            <person name="Han C."/>
            <person name="Schmutz J."/>
            <person name="Larimer F."/>
            <person name="Land M."/>
            <person name="Hauser L."/>
            <person name="Kyrpides N."/>
            <person name="Kim E."/>
            <person name="Zhao J.-S."/>
            <person name="Richardson P."/>
        </authorList>
    </citation>
    <scope>NUCLEOTIDE SEQUENCE [LARGE SCALE GENOMIC DNA]</scope>
    <source>
        <strain evidence="1 2">HAW-EB3</strain>
    </source>
</reference>
<accession>A8FSV1</accession>
<dbReference type="SUPFAM" id="SSF52467">
    <property type="entry name" value="DHS-like NAD/FAD-binding domain"/>
    <property type="match status" value="1"/>
</dbReference>
<dbReference type="Gene3D" id="3.40.50.1220">
    <property type="entry name" value="TPP-binding domain"/>
    <property type="match status" value="1"/>
</dbReference>
<proteinExistence type="predicted"/>
<sequence length="287" mass="32408">MNGHDFVPQLISTAKAWLEESEFILFSAGAGMTAAAGINYADTALFKREYPAMLQYGFNAQYELIGFDNWTPDLQWGYWAAHVNFVRFKWPQTEVYQQFHQLAAHIDNENTFVMTSNVDAMFERNGFDANRIYTPQGDYALLQCTTPCTDDVWPWKAQIDKIIAATDPKTQRLLDNSLIPCCPNCGGTVFPNVRSDASFIDAHLLPNGRGLEKWLNRAKDKKGVIIEVGAGFNTPSVIRWPNEHIICSMPDWKLLRINFTHADVPDNLSKRAIGFKGNAANIIQNLQ</sequence>
<gene>
    <name evidence="1" type="ordered locus">Ssed_1313</name>
</gene>